<dbReference type="NCBIfam" id="NF047631">
    <property type="entry name" value="SodCMycob"/>
    <property type="match status" value="1"/>
</dbReference>
<comment type="function">
    <text evidence="15">Destroys radicals which are normally produced within the cells and which are toxic to biological systems. May play a role in favoring mycobacterial survival in phagocytes.</text>
</comment>
<keyword evidence="5 17" id="KW-0479">Metal-binding</keyword>
<evidence type="ECO:0000256" key="10">
    <source>
        <dbReference type="ARBA" id="ARBA00023008"/>
    </source>
</evidence>
<evidence type="ECO:0000256" key="13">
    <source>
        <dbReference type="ARBA" id="ARBA00023157"/>
    </source>
</evidence>
<keyword evidence="13" id="KW-1015">Disulfide bond</keyword>
<evidence type="ECO:0000256" key="16">
    <source>
        <dbReference type="ARBA" id="ARBA00049204"/>
    </source>
</evidence>
<dbReference type="Gene3D" id="2.60.40.200">
    <property type="entry name" value="Superoxide dismutase, copper/zinc binding domain"/>
    <property type="match status" value="1"/>
</dbReference>
<evidence type="ECO:0000256" key="8">
    <source>
        <dbReference type="ARBA" id="ARBA00022862"/>
    </source>
</evidence>
<evidence type="ECO:0000256" key="9">
    <source>
        <dbReference type="ARBA" id="ARBA00023002"/>
    </source>
</evidence>
<dbReference type="EC" id="1.15.1.1" evidence="2 17"/>
<keyword evidence="9 17" id="KW-0560">Oxidoreductase</keyword>
<dbReference type="InterPro" id="IPR001424">
    <property type="entry name" value="SOD_Cu_Zn_dom"/>
</dbReference>
<comment type="catalytic activity">
    <reaction evidence="16 17">
        <text>2 superoxide + 2 H(+) = H2O2 + O2</text>
        <dbReference type="Rhea" id="RHEA:20696"/>
        <dbReference type="ChEBI" id="CHEBI:15378"/>
        <dbReference type="ChEBI" id="CHEBI:15379"/>
        <dbReference type="ChEBI" id="CHEBI:16240"/>
        <dbReference type="ChEBI" id="CHEBI:18421"/>
        <dbReference type="EC" id="1.15.1.1"/>
    </reaction>
</comment>
<feature type="domain" description="Superoxide dismutase copper/zinc binding" evidence="20">
    <location>
        <begin position="86"/>
        <end position="236"/>
    </location>
</feature>
<sequence length="239" mass="23599">MPKPAGYRPVAAAAVSVVAATACVALLTSCSSPQHGSSTPGTTPSVWTGSPAPSAMSGHGGESLPTSESLSTVLKGPDGTEVATAKIEFSNGYATVTLTTASVGVLSPGFHGVHIHKVGKCEPNSVAPTGGAPGDFLSAGGHFQVPGGHSAQHSSGDLSSLQVRSDGSGTLITTTDAFTKDDLLAGSKTAIIIHAGADNFANIPSDRYNQTNGTPGPDETTMTTGDAGKRVACGVIGSG</sequence>
<keyword evidence="14" id="KW-0449">Lipoprotein</keyword>
<evidence type="ECO:0000256" key="12">
    <source>
        <dbReference type="ARBA" id="ARBA00023139"/>
    </source>
</evidence>
<keyword evidence="10 17" id="KW-0186">Copper</keyword>
<comment type="cofactor">
    <cofactor evidence="17">
        <name>Zn(2+)</name>
        <dbReference type="ChEBI" id="CHEBI:29105"/>
    </cofactor>
    <text evidence="17">Binds 1 zinc ion per subunit.</text>
</comment>
<feature type="compositionally biased region" description="Polar residues" evidence="18">
    <location>
        <begin position="31"/>
        <end position="48"/>
    </location>
</feature>
<keyword evidence="22" id="KW-1185">Reference proteome</keyword>
<dbReference type="Pfam" id="PF00080">
    <property type="entry name" value="Sod_Cu"/>
    <property type="match status" value="1"/>
</dbReference>
<dbReference type="OrthoDB" id="9792957at2"/>
<dbReference type="EMBL" id="MVHE01000098">
    <property type="protein sequence ID" value="ORA10003.1"/>
    <property type="molecule type" value="Genomic_DNA"/>
</dbReference>
<evidence type="ECO:0000256" key="4">
    <source>
        <dbReference type="ARBA" id="ARBA00022475"/>
    </source>
</evidence>
<evidence type="ECO:0000313" key="21">
    <source>
        <dbReference type="EMBL" id="ORA10003.1"/>
    </source>
</evidence>
<feature type="region of interest" description="Disordered" evidence="18">
    <location>
        <begin position="31"/>
        <end position="76"/>
    </location>
</feature>
<keyword evidence="12" id="KW-0564">Palmitate</keyword>
<keyword evidence="11" id="KW-0472">Membrane</keyword>
<dbReference type="PROSITE" id="PS51257">
    <property type="entry name" value="PROKAR_LIPOPROTEIN"/>
    <property type="match status" value="1"/>
</dbReference>
<evidence type="ECO:0000256" key="19">
    <source>
        <dbReference type="SAM" id="SignalP"/>
    </source>
</evidence>
<evidence type="ECO:0000256" key="3">
    <source>
        <dbReference type="ARBA" id="ARBA00020928"/>
    </source>
</evidence>
<dbReference type="Proteomes" id="UP000192284">
    <property type="component" value="Unassembled WGS sequence"/>
</dbReference>
<dbReference type="PANTHER" id="PTHR10003">
    <property type="entry name" value="SUPEROXIDE DISMUTASE CU-ZN -RELATED"/>
    <property type="match status" value="1"/>
</dbReference>
<evidence type="ECO:0000313" key="22">
    <source>
        <dbReference type="Proteomes" id="UP000192284"/>
    </source>
</evidence>
<evidence type="ECO:0000256" key="2">
    <source>
        <dbReference type="ARBA" id="ARBA00012682"/>
    </source>
</evidence>
<proteinExistence type="inferred from homology"/>
<keyword evidence="6 19" id="KW-0732">Signal</keyword>
<comment type="cofactor">
    <cofactor evidence="17">
        <name>Cu cation</name>
        <dbReference type="ChEBI" id="CHEBI:23378"/>
    </cofactor>
    <text evidence="17">Binds 1 copper ion per subunit.</text>
</comment>
<evidence type="ECO:0000256" key="15">
    <source>
        <dbReference type="ARBA" id="ARBA00024900"/>
    </source>
</evidence>
<evidence type="ECO:0000256" key="18">
    <source>
        <dbReference type="SAM" id="MobiDB-lite"/>
    </source>
</evidence>
<comment type="caution">
    <text evidence="21">The sequence shown here is derived from an EMBL/GenBank/DDBJ whole genome shotgun (WGS) entry which is preliminary data.</text>
</comment>
<organism evidence="21 22">
    <name type="scientific">Mycobacterium angelicum</name>
    <dbReference type="NCBI Taxonomy" id="470074"/>
    <lineage>
        <taxon>Bacteria</taxon>
        <taxon>Bacillati</taxon>
        <taxon>Actinomycetota</taxon>
        <taxon>Actinomycetes</taxon>
        <taxon>Mycobacteriales</taxon>
        <taxon>Mycobacteriaceae</taxon>
        <taxon>Mycobacterium</taxon>
    </lineage>
</organism>
<evidence type="ECO:0000256" key="11">
    <source>
        <dbReference type="ARBA" id="ARBA00023136"/>
    </source>
</evidence>
<dbReference type="PROSITE" id="PS00332">
    <property type="entry name" value="SOD_CU_ZN_2"/>
    <property type="match status" value="1"/>
</dbReference>
<evidence type="ECO:0000256" key="1">
    <source>
        <dbReference type="ARBA" id="ARBA00010457"/>
    </source>
</evidence>
<evidence type="ECO:0000256" key="14">
    <source>
        <dbReference type="ARBA" id="ARBA00023288"/>
    </source>
</evidence>
<dbReference type="InterPro" id="IPR018152">
    <property type="entry name" value="SOD_Cu/Zn_BS"/>
</dbReference>
<accession>A0A1W9Z9R6</accession>
<dbReference type="SUPFAM" id="SSF49329">
    <property type="entry name" value="Cu,Zn superoxide dismutase-like"/>
    <property type="match status" value="1"/>
</dbReference>
<evidence type="ECO:0000256" key="5">
    <source>
        <dbReference type="ARBA" id="ARBA00022723"/>
    </source>
</evidence>
<dbReference type="FunFam" id="2.60.40.200:FF:000012">
    <property type="entry name" value="Superoxide dismutase [Cu-Zn]"/>
    <property type="match status" value="1"/>
</dbReference>
<protein>
    <recommendedName>
        <fullName evidence="3 17">Superoxide dismutase [Cu-Zn]</fullName>
        <ecNumber evidence="2 17">1.15.1.1</ecNumber>
    </recommendedName>
</protein>
<dbReference type="InterPro" id="IPR024134">
    <property type="entry name" value="SOD_Cu/Zn_/chaperone"/>
</dbReference>
<keyword evidence="7 17" id="KW-0862">Zinc</keyword>
<dbReference type="GO" id="GO:0005507">
    <property type="term" value="F:copper ion binding"/>
    <property type="evidence" value="ECO:0007669"/>
    <property type="project" value="InterPro"/>
</dbReference>
<keyword evidence="4" id="KW-1003">Cell membrane</keyword>
<reference evidence="21 22" key="1">
    <citation type="submission" date="2017-02" db="EMBL/GenBank/DDBJ databases">
        <title>The new phylogeny of genus Mycobacterium.</title>
        <authorList>
            <person name="Tortoli E."/>
            <person name="Trovato A."/>
            <person name="Cirillo D.M."/>
        </authorList>
    </citation>
    <scope>NUCLEOTIDE SEQUENCE [LARGE SCALE GENOMIC DNA]</scope>
    <source>
        <strain evidence="21 22">DSM 45057</strain>
    </source>
</reference>
<evidence type="ECO:0000256" key="6">
    <source>
        <dbReference type="ARBA" id="ARBA00022729"/>
    </source>
</evidence>
<evidence type="ECO:0000256" key="7">
    <source>
        <dbReference type="ARBA" id="ARBA00022833"/>
    </source>
</evidence>
<evidence type="ECO:0000259" key="20">
    <source>
        <dbReference type="Pfam" id="PF00080"/>
    </source>
</evidence>
<gene>
    <name evidence="21" type="ORF">BST12_27085</name>
</gene>
<dbReference type="InterPro" id="IPR036423">
    <property type="entry name" value="SOD-like_Cu/Zn_dom_sf"/>
</dbReference>
<evidence type="ECO:0000256" key="17">
    <source>
        <dbReference type="RuleBase" id="RU000393"/>
    </source>
</evidence>
<name>A0A1W9Z9R6_MYCAN</name>
<comment type="similarity">
    <text evidence="1 17">Belongs to the Cu-Zn superoxide dismutase family.</text>
</comment>
<dbReference type="GO" id="GO:0004784">
    <property type="term" value="F:superoxide dismutase activity"/>
    <property type="evidence" value="ECO:0007669"/>
    <property type="project" value="UniProtKB-EC"/>
</dbReference>
<keyword evidence="8" id="KW-0049">Antioxidant</keyword>
<feature type="chain" id="PRO_5012597213" description="Superoxide dismutase [Cu-Zn]" evidence="19">
    <location>
        <begin position="37"/>
        <end position="239"/>
    </location>
</feature>
<dbReference type="AlphaFoldDB" id="A0A1W9Z9R6"/>
<dbReference type="RefSeq" id="WP_083116272.1">
    <property type="nucleotide sequence ID" value="NZ_JACKTS010000037.1"/>
</dbReference>
<feature type="signal peptide" evidence="19">
    <location>
        <begin position="1"/>
        <end position="36"/>
    </location>
</feature>